<dbReference type="AlphaFoldDB" id="A0AB73H925"/>
<comment type="caution">
    <text evidence="1">The sequence shown here is derived from an EMBL/GenBank/DDBJ whole genome shotgun (WGS) entry which is preliminary data.</text>
</comment>
<organism evidence="1 2">
    <name type="scientific">Listeria innocua</name>
    <dbReference type="NCBI Taxonomy" id="1642"/>
    <lineage>
        <taxon>Bacteria</taxon>
        <taxon>Bacillati</taxon>
        <taxon>Bacillota</taxon>
        <taxon>Bacilli</taxon>
        <taxon>Bacillales</taxon>
        <taxon>Listeriaceae</taxon>
        <taxon>Listeria</taxon>
    </lineage>
</organism>
<reference evidence="1 2" key="1">
    <citation type="submission" date="2020-03" db="EMBL/GenBank/DDBJ databases">
        <title>Soil Listeria distribution.</title>
        <authorList>
            <person name="Liao J."/>
            <person name="Wiedmann M."/>
        </authorList>
    </citation>
    <scope>NUCLEOTIDE SEQUENCE [LARGE SCALE GENOMIC DNA]</scope>
    <source>
        <strain evidence="1 2">FSL L7-0297</strain>
    </source>
</reference>
<accession>A0AB73H925</accession>
<dbReference type="RefSeq" id="WP_031649136.1">
    <property type="nucleotide sequence ID" value="NZ_BAAFVD010000027.1"/>
</dbReference>
<dbReference type="EMBL" id="JAARXV010000004">
    <property type="protein sequence ID" value="MBC2142685.1"/>
    <property type="molecule type" value="Genomic_DNA"/>
</dbReference>
<proteinExistence type="predicted"/>
<evidence type="ECO:0000313" key="1">
    <source>
        <dbReference type="EMBL" id="MBC2142685.1"/>
    </source>
</evidence>
<sequence length="76" mass="8751">MKTRQRAMLYTLLTRHPEYINEIENNGVDHLKRESIDAIIDILTSAFLAYGLEDNDKPNNYGLEIEDLVDIVNDAD</sequence>
<gene>
    <name evidence="1" type="ORF">HCA89_10210</name>
</gene>
<evidence type="ECO:0000313" key="2">
    <source>
        <dbReference type="Proteomes" id="UP000552309"/>
    </source>
</evidence>
<name>A0AB73H925_LISIO</name>
<protein>
    <submittedName>
        <fullName evidence="1">Uncharacterized protein</fullName>
    </submittedName>
</protein>
<dbReference type="Proteomes" id="UP000552309">
    <property type="component" value="Unassembled WGS sequence"/>
</dbReference>